<dbReference type="GeneID" id="9627695"/>
<dbReference type="KEGG" id="vcn:VOLCADRAFT_93579"/>
<protein>
    <submittedName>
        <fullName evidence="1">Uncharacterized protein</fullName>
    </submittedName>
</protein>
<gene>
    <name evidence="1" type="ORF">VOLCADRAFT_93579</name>
</gene>
<dbReference type="Proteomes" id="UP000001058">
    <property type="component" value="Unassembled WGS sequence"/>
</dbReference>
<keyword evidence="2" id="KW-1185">Reference proteome</keyword>
<organism evidence="2">
    <name type="scientific">Volvox carteri f. nagariensis</name>
    <dbReference type="NCBI Taxonomy" id="3068"/>
    <lineage>
        <taxon>Eukaryota</taxon>
        <taxon>Viridiplantae</taxon>
        <taxon>Chlorophyta</taxon>
        <taxon>core chlorophytes</taxon>
        <taxon>Chlorophyceae</taxon>
        <taxon>CS clade</taxon>
        <taxon>Chlamydomonadales</taxon>
        <taxon>Volvocaceae</taxon>
        <taxon>Volvox</taxon>
    </lineage>
</organism>
<dbReference type="STRING" id="3068.D8U2H5"/>
<dbReference type="InParanoid" id="D8U2H5"/>
<dbReference type="RefSeq" id="XP_002952885.1">
    <property type="nucleotide sequence ID" value="XM_002952839.1"/>
</dbReference>
<reference evidence="1 2" key="1">
    <citation type="journal article" date="2010" name="Science">
        <title>Genomic analysis of organismal complexity in the multicellular green alga Volvox carteri.</title>
        <authorList>
            <person name="Prochnik S.E."/>
            <person name="Umen J."/>
            <person name="Nedelcu A.M."/>
            <person name="Hallmann A."/>
            <person name="Miller S.M."/>
            <person name="Nishii I."/>
            <person name="Ferris P."/>
            <person name="Kuo A."/>
            <person name="Mitros T."/>
            <person name="Fritz-Laylin L.K."/>
            <person name="Hellsten U."/>
            <person name="Chapman J."/>
            <person name="Simakov O."/>
            <person name="Rensing S.A."/>
            <person name="Terry A."/>
            <person name="Pangilinan J."/>
            <person name="Kapitonov V."/>
            <person name="Jurka J."/>
            <person name="Salamov A."/>
            <person name="Shapiro H."/>
            <person name="Schmutz J."/>
            <person name="Grimwood J."/>
            <person name="Lindquist E."/>
            <person name="Lucas S."/>
            <person name="Grigoriev I.V."/>
            <person name="Schmitt R."/>
            <person name="Kirk D."/>
            <person name="Rokhsar D.S."/>
        </authorList>
    </citation>
    <scope>NUCLEOTIDE SEQUENCE [LARGE SCALE GENOMIC DNA]</scope>
    <source>
        <strain evidence="2">f. Nagariensis / Eve</strain>
    </source>
</reference>
<dbReference type="AlphaFoldDB" id="D8U2H5"/>
<sequence>MCSGTLDGRFALPWRQGATVEILQQGIRNSQAQQHEPHMSNFRKHTGMLNILLSNKTEGTLPANVDKYSFSTSAPVAKELDSQDNGFLPQPPLPWIAEGHQGKSATHTQLIQHARAQQYLFGKPQLNSCTVKMTHKILMWGAEDNGQTVLAGEYRTHPAYSALWEPASLRFLGIPSFGVRFMLILCSLRNGLLSGHGPSAPIRHAAVKGKAYSPPN</sequence>
<name>D8U2H5_VOLCA</name>
<evidence type="ECO:0000313" key="2">
    <source>
        <dbReference type="Proteomes" id="UP000001058"/>
    </source>
</evidence>
<evidence type="ECO:0000313" key="1">
    <source>
        <dbReference type="EMBL" id="EFJ46135.1"/>
    </source>
</evidence>
<dbReference type="EMBL" id="GL378353">
    <property type="protein sequence ID" value="EFJ46135.1"/>
    <property type="molecule type" value="Genomic_DNA"/>
</dbReference>
<accession>D8U2H5</accession>
<proteinExistence type="predicted"/>